<dbReference type="Proteomes" id="UP000824469">
    <property type="component" value="Unassembled WGS sequence"/>
</dbReference>
<feature type="non-terminal residue" evidence="2">
    <location>
        <position position="1"/>
    </location>
</feature>
<evidence type="ECO:0000313" key="2">
    <source>
        <dbReference type="EMBL" id="KAH9287627.1"/>
    </source>
</evidence>
<sequence length="80" mass="9180">TLEPMKPPSPEEPLDKEKTASPTPEFSVEEEEKGMEELESEDTDDLNAYIGEKDDDEEEELEVNQELIDVHDLEEEEAED</sequence>
<reference evidence="2 3" key="1">
    <citation type="journal article" date="2021" name="Nat. Plants">
        <title>The Taxus genome provides insights into paclitaxel biosynthesis.</title>
        <authorList>
            <person name="Xiong X."/>
            <person name="Gou J."/>
            <person name="Liao Q."/>
            <person name="Li Y."/>
            <person name="Zhou Q."/>
            <person name="Bi G."/>
            <person name="Li C."/>
            <person name="Du R."/>
            <person name="Wang X."/>
            <person name="Sun T."/>
            <person name="Guo L."/>
            <person name="Liang H."/>
            <person name="Lu P."/>
            <person name="Wu Y."/>
            <person name="Zhang Z."/>
            <person name="Ro D.K."/>
            <person name="Shang Y."/>
            <person name="Huang S."/>
            <person name="Yan J."/>
        </authorList>
    </citation>
    <scope>NUCLEOTIDE SEQUENCE [LARGE SCALE GENOMIC DNA]</scope>
    <source>
        <strain evidence="2">Ta-2019</strain>
    </source>
</reference>
<feature type="compositionally biased region" description="Acidic residues" evidence="1">
    <location>
        <begin position="27"/>
        <end position="45"/>
    </location>
</feature>
<accession>A0AA38BQF1</accession>
<keyword evidence="3" id="KW-1185">Reference proteome</keyword>
<name>A0AA38BQF1_TAXCH</name>
<organism evidence="2 3">
    <name type="scientific">Taxus chinensis</name>
    <name type="common">Chinese yew</name>
    <name type="synonym">Taxus wallichiana var. chinensis</name>
    <dbReference type="NCBI Taxonomy" id="29808"/>
    <lineage>
        <taxon>Eukaryota</taxon>
        <taxon>Viridiplantae</taxon>
        <taxon>Streptophyta</taxon>
        <taxon>Embryophyta</taxon>
        <taxon>Tracheophyta</taxon>
        <taxon>Spermatophyta</taxon>
        <taxon>Pinopsida</taxon>
        <taxon>Pinidae</taxon>
        <taxon>Conifers II</taxon>
        <taxon>Cupressales</taxon>
        <taxon>Taxaceae</taxon>
        <taxon>Taxus</taxon>
    </lineage>
</organism>
<evidence type="ECO:0000313" key="3">
    <source>
        <dbReference type="Proteomes" id="UP000824469"/>
    </source>
</evidence>
<gene>
    <name evidence="2" type="ORF">KI387_031744</name>
</gene>
<feature type="non-terminal residue" evidence="2">
    <location>
        <position position="80"/>
    </location>
</feature>
<protein>
    <submittedName>
        <fullName evidence="2">Uncharacterized protein</fullName>
    </submittedName>
</protein>
<dbReference type="EMBL" id="JAHRHJ020003813">
    <property type="protein sequence ID" value="KAH9287627.1"/>
    <property type="molecule type" value="Genomic_DNA"/>
</dbReference>
<feature type="region of interest" description="Disordered" evidence="1">
    <location>
        <begin position="1"/>
        <end position="80"/>
    </location>
</feature>
<comment type="caution">
    <text evidence="2">The sequence shown here is derived from an EMBL/GenBank/DDBJ whole genome shotgun (WGS) entry which is preliminary data.</text>
</comment>
<proteinExistence type="predicted"/>
<feature type="compositionally biased region" description="Acidic residues" evidence="1">
    <location>
        <begin position="53"/>
        <end position="63"/>
    </location>
</feature>
<evidence type="ECO:0000256" key="1">
    <source>
        <dbReference type="SAM" id="MobiDB-lite"/>
    </source>
</evidence>
<feature type="compositionally biased region" description="Pro residues" evidence="1">
    <location>
        <begin position="1"/>
        <end position="11"/>
    </location>
</feature>
<dbReference type="AlphaFoldDB" id="A0AA38BQF1"/>